<accession>A0AAP9UF63</accession>
<protein>
    <submittedName>
        <fullName evidence="2">ImmA/IrrE family metallo-endopeptidase</fullName>
    </submittedName>
</protein>
<dbReference type="Pfam" id="PF06114">
    <property type="entry name" value="Peptidase_M78"/>
    <property type="match status" value="1"/>
</dbReference>
<dbReference type="RefSeq" id="WP_035762809.1">
    <property type="nucleotide sequence ID" value="NZ_AP019716.1"/>
</dbReference>
<organism evidence="2 3">
    <name type="scientific">Clostridium butyricum</name>
    <dbReference type="NCBI Taxonomy" id="1492"/>
    <lineage>
        <taxon>Bacteria</taxon>
        <taxon>Bacillati</taxon>
        <taxon>Bacillota</taxon>
        <taxon>Clostridia</taxon>
        <taxon>Eubacteriales</taxon>
        <taxon>Clostridiaceae</taxon>
        <taxon>Clostridium</taxon>
    </lineage>
</organism>
<dbReference type="EMBL" id="CP040626">
    <property type="protein sequence ID" value="QMW91820.1"/>
    <property type="molecule type" value="Genomic_DNA"/>
</dbReference>
<evidence type="ECO:0000259" key="1">
    <source>
        <dbReference type="Pfam" id="PF06114"/>
    </source>
</evidence>
<gene>
    <name evidence="2" type="ORF">FF104_12825</name>
</gene>
<dbReference type="GeneID" id="92945063"/>
<reference evidence="2 3" key="1">
    <citation type="submission" date="2019-05" db="EMBL/GenBank/DDBJ databases">
        <authorList>
            <person name="Schori C."/>
            <person name="Ahrens C."/>
        </authorList>
    </citation>
    <scope>NUCLEOTIDE SEQUENCE [LARGE SCALE GENOMIC DNA]</scope>
    <source>
        <strain evidence="2 3">DSM 10702</strain>
    </source>
</reference>
<sequence length="165" mass="19148">MNIFFKILNLISFEGIILEEFDSIKILSDGIYFKIPNCPPTIGISSSIINDSKKYLSTLGEELGHHFTTDSNLMLKSKKYSDKILKDKNEFKAKTWASNFLITDKEFVQALNSCIVSKYEMAEYFNVTEEIINYKISSIISDEDKYMNIRKNFMLKEIQYNSCNI</sequence>
<dbReference type="Proteomes" id="UP000515243">
    <property type="component" value="Chromosome 1"/>
</dbReference>
<dbReference type="AlphaFoldDB" id="A0AAP9UF63"/>
<name>A0AAP9UF63_CLOBU</name>
<dbReference type="InterPro" id="IPR010359">
    <property type="entry name" value="IrrE_HExxH"/>
</dbReference>
<proteinExistence type="predicted"/>
<evidence type="ECO:0000313" key="2">
    <source>
        <dbReference type="EMBL" id="QMW91820.1"/>
    </source>
</evidence>
<evidence type="ECO:0000313" key="3">
    <source>
        <dbReference type="Proteomes" id="UP000515243"/>
    </source>
</evidence>
<feature type="domain" description="IrrE N-terminal-like" evidence="1">
    <location>
        <begin position="28"/>
        <end position="137"/>
    </location>
</feature>